<organism evidence="1 2">
    <name type="scientific">Vandammella animalimorsus</name>
    <dbReference type="NCBI Taxonomy" id="2029117"/>
    <lineage>
        <taxon>Bacteria</taxon>
        <taxon>Pseudomonadati</taxon>
        <taxon>Pseudomonadota</taxon>
        <taxon>Betaproteobacteria</taxon>
        <taxon>Burkholderiales</taxon>
        <taxon>Comamonadaceae</taxon>
        <taxon>Vandammella</taxon>
    </lineage>
</organism>
<evidence type="ECO:0000313" key="2">
    <source>
        <dbReference type="Proteomes" id="UP000218054"/>
    </source>
</evidence>
<dbReference type="Pfam" id="PF11731">
    <property type="entry name" value="Cdd1"/>
    <property type="match status" value="1"/>
</dbReference>
<dbReference type="AlphaFoldDB" id="A0A2A2AL95"/>
<gene>
    <name evidence="1" type="ORF">CK625_03085</name>
</gene>
<name>A0A2A2AL95_9BURK</name>
<dbReference type="InterPro" id="IPR021725">
    <property type="entry name" value="Cdd1"/>
</dbReference>
<dbReference type="Gene3D" id="1.10.150.20">
    <property type="entry name" value="5' to 3' exonuclease, C-terminal subdomain"/>
    <property type="match status" value="1"/>
</dbReference>
<dbReference type="RefSeq" id="WP_095538761.1">
    <property type="nucleotide sequence ID" value="NZ_NSJB01000001.1"/>
</dbReference>
<sequence>MPKAASADQVTKLTDIPNVGLSIAADLRGLGIATPDDVRRMNPLAAYEALCASTTQRHDPCVLDVFMAAHDFMNGGRAQPWWAFTPQRKALLAQTRRGDA</sequence>
<dbReference type="Proteomes" id="UP000218054">
    <property type="component" value="Unassembled WGS sequence"/>
</dbReference>
<reference evidence="1 2" key="1">
    <citation type="submission" date="2017-08" db="EMBL/GenBank/DDBJ databases">
        <title>WGS of Clinical strains of the CDC Group NO-1 linked to zoonotic infections in humans.</title>
        <authorList>
            <person name="Bernier A.-M."/>
            <person name="Bernard K."/>
        </authorList>
    </citation>
    <scope>NUCLEOTIDE SEQUENCE [LARGE SCALE GENOMIC DNA]</scope>
    <source>
        <strain evidence="1 2">NML00-0135</strain>
    </source>
</reference>
<proteinExistence type="predicted"/>
<keyword evidence="2" id="KW-1185">Reference proteome</keyword>
<evidence type="ECO:0000313" key="1">
    <source>
        <dbReference type="EMBL" id="PAT38482.1"/>
    </source>
</evidence>
<comment type="caution">
    <text evidence="1">The sequence shown here is derived from an EMBL/GenBank/DDBJ whole genome shotgun (WGS) entry which is preliminary data.</text>
</comment>
<accession>A0A2A2AL95</accession>
<protein>
    <submittedName>
        <fullName evidence="1">Mitomycin resistance protein</fullName>
    </submittedName>
</protein>
<dbReference type="EMBL" id="NSJB01000001">
    <property type="protein sequence ID" value="PAT38482.1"/>
    <property type="molecule type" value="Genomic_DNA"/>
</dbReference>